<feature type="transmembrane region" description="Helical" evidence="7">
    <location>
        <begin position="150"/>
        <end position="170"/>
    </location>
</feature>
<feature type="transmembrane region" description="Helical" evidence="7">
    <location>
        <begin position="119"/>
        <end position="138"/>
    </location>
</feature>
<dbReference type="GO" id="GO:0005886">
    <property type="term" value="C:plasma membrane"/>
    <property type="evidence" value="ECO:0007669"/>
    <property type="project" value="UniProtKB-SubCell"/>
</dbReference>
<dbReference type="Pfam" id="PF03773">
    <property type="entry name" value="ArsP_1"/>
    <property type="match status" value="1"/>
</dbReference>
<keyword evidence="6 7" id="KW-0472">Membrane</keyword>
<accession>A0A1W9HSB8</accession>
<keyword evidence="4 7" id="KW-0812">Transmembrane</keyword>
<gene>
    <name evidence="8" type="ORF">A4S15_00805</name>
</gene>
<evidence type="ECO:0000256" key="5">
    <source>
        <dbReference type="ARBA" id="ARBA00022989"/>
    </source>
</evidence>
<dbReference type="AlphaFoldDB" id="A0A1W9HSB8"/>
<feature type="transmembrane region" description="Helical" evidence="7">
    <location>
        <begin position="12"/>
        <end position="30"/>
    </location>
</feature>
<name>A0A1W9HSB8_9HYPH</name>
<reference evidence="8 9" key="1">
    <citation type="journal article" date="2017" name="Water Res.">
        <title>Comammox in drinking water systems.</title>
        <authorList>
            <person name="Wang Y."/>
            <person name="Ma L."/>
            <person name="Mao Y."/>
            <person name="Jiang X."/>
            <person name="Xia Y."/>
            <person name="Yu K."/>
            <person name="Li B."/>
            <person name="Zhang T."/>
        </authorList>
    </citation>
    <scope>NUCLEOTIDE SEQUENCE [LARGE SCALE GENOMIC DNA]</scope>
    <source>
        <strain evidence="8">SG_bin8</strain>
    </source>
</reference>
<feature type="transmembrane region" description="Helical" evidence="7">
    <location>
        <begin position="87"/>
        <end position="113"/>
    </location>
</feature>
<dbReference type="Proteomes" id="UP000192872">
    <property type="component" value="Unassembled WGS sequence"/>
</dbReference>
<evidence type="ECO:0000313" key="8">
    <source>
        <dbReference type="EMBL" id="OQW50174.1"/>
    </source>
</evidence>
<keyword evidence="5 7" id="KW-1133">Transmembrane helix</keyword>
<evidence type="ECO:0000256" key="3">
    <source>
        <dbReference type="ARBA" id="ARBA00022475"/>
    </source>
</evidence>
<evidence type="ECO:0000256" key="6">
    <source>
        <dbReference type="ARBA" id="ARBA00023136"/>
    </source>
</evidence>
<evidence type="ECO:0008006" key="10">
    <source>
        <dbReference type="Google" id="ProtNLM"/>
    </source>
</evidence>
<proteinExistence type="inferred from homology"/>
<dbReference type="InterPro" id="IPR005524">
    <property type="entry name" value="DUF318"/>
</dbReference>
<keyword evidence="3" id="KW-1003">Cell membrane</keyword>
<sequence>MSTAPKRRRLLDPGLVIIIVLASIGAGLTYRDQGMAAVWAIIEDDSLLFLEILPKVAAGCLIGALITLLVPREVIVRLVGSESGLRGLVIATLAGILMPGGPFTVFPVTVAFLTIGADAGAAIAFVTAWHVIGLNRAIIWEMPFFGPHFVVMRVGVSLLFPLLAGLVARWPRLHRKDVP</sequence>
<dbReference type="RefSeq" id="WP_376800175.1">
    <property type="nucleotide sequence ID" value="NZ_DBNB01000028.1"/>
</dbReference>
<dbReference type="STRING" id="1827387.A4S15_00805"/>
<protein>
    <recommendedName>
        <fullName evidence="10">Permease</fullName>
    </recommendedName>
</protein>
<organism evidence="8 9">
    <name type="scientific">Candidatus Raskinella chloraquaticus</name>
    <dbReference type="NCBI Taxonomy" id="1951219"/>
    <lineage>
        <taxon>Bacteria</taxon>
        <taxon>Pseudomonadati</taxon>
        <taxon>Pseudomonadota</taxon>
        <taxon>Alphaproteobacteria</taxon>
        <taxon>Hyphomicrobiales</taxon>
        <taxon>Phreatobacteraceae</taxon>
        <taxon>Candidatus Raskinella</taxon>
    </lineage>
</organism>
<evidence type="ECO:0000313" key="9">
    <source>
        <dbReference type="Proteomes" id="UP000192872"/>
    </source>
</evidence>
<evidence type="ECO:0000256" key="7">
    <source>
        <dbReference type="SAM" id="Phobius"/>
    </source>
</evidence>
<comment type="caution">
    <text evidence="8">The sequence shown here is derived from an EMBL/GenBank/DDBJ whole genome shotgun (WGS) entry which is preliminary data.</text>
</comment>
<comment type="subcellular location">
    <subcellularLocation>
        <location evidence="1">Cell membrane</location>
        <topology evidence="1">Multi-pass membrane protein</topology>
    </subcellularLocation>
</comment>
<dbReference type="EMBL" id="LWDL01000026">
    <property type="protein sequence ID" value="OQW50174.1"/>
    <property type="molecule type" value="Genomic_DNA"/>
</dbReference>
<evidence type="ECO:0000256" key="1">
    <source>
        <dbReference type="ARBA" id="ARBA00004651"/>
    </source>
</evidence>
<evidence type="ECO:0000256" key="2">
    <source>
        <dbReference type="ARBA" id="ARBA00006386"/>
    </source>
</evidence>
<comment type="similarity">
    <text evidence="2">Belongs to the UPF0718 family.</text>
</comment>
<evidence type="ECO:0000256" key="4">
    <source>
        <dbReference type="ARBA" id="ARBA00022692"/>
    </source>
</evidence>
<feature type="transmembrane region" description="Helical" evidence="7">
    <location>
        <begin position="56"/>
        <end position="75"/>
    </location>
</feature>